<dbReference type="CDD" id="cd18785">
    <property type="entry name" value="SF2_C"/>
    <property type="match status" value="1"/>
</dbReference>
<keyword evidence="3" id="KW-0547">Nucleotide-binding</keyword>
<dbReference type="SUPFAM" id="SSF52540">
    <property type="entry name" value="P-loop containing nucleoside triphosphate hydrolases"/>
    <property type="match status" value="1"/>
</dbReference>
<name>A0ABU8XFK1_9BURK</name>
<comment type="caution">
    <text evidence="3">The sequence shown here is derived from an EMBL/GenBank/DDBJ whole genome shotgun (WGS) entry which is preliminary data.</text>
</comment>
<keyword evidence="3" id="KW-0347">Helicase</keyword>
<dbReference type="GO" id="GO:0004386">
    <property type="term" value="F:helicase activity"/>
    <property type="evidence" value="ECO:0007669"/>
    <property type="project" value="UniProtKB-KW"/>
</dbReference>
<evidence type="ECO:0000313" key="4">
    <source>
        <dbReference type="Proteomes" id="UP001367030"/>
    </source>
</evidence>
<sequence>MNNNENQQLRREFLEEVRWRLVGPGSSDEQMREKPNKRYLTGMIFPKGASSGRATADEEELAEDLADDEEEEELESPMDMIFQKLPASVGLTFAIDVAEERIVVNIAGARYERTTAELVANAGGAAPSRSRGPQVWQRRPLVEAEADLAIPFDARLDGRQSKEAFGGRASVHLFIRRAQGVRIATVSLVNERKTPEEAPVEVADILFQVRMKCRPDRGVPSYPDAPTISEDEEAEELALQYRSLPTFAVGHGCGAAWPDPMSGQVADVAVDFMPAVEVPPVTTDIDSLPASVQSALSIFRLQDPAFDPAPAFEAFIDAYVHWRNRLASVTLPARFDPPRARVLARIDAAVERMKDGARLLGTEPAAMNIFRLSNRAMLLSVARASSNRGRAEGARWRDVDLPGLSPDDFRWRPFQLAFFLLSLRGLWQPDHRDRKIVDLIWFPTGGGKTEAYLAVAAFEMLRRRFVEGERGGGTAVIKRYTLRLLTIQQFERAGGLICALETLRRTGDLPGKAPFSLGLWVGKDSSPNEHKAALADLDKIRSTIGKVEGVKVPLKQCPVCNTPIVPARKDEGMTGVGMRTVSGNLELFCPDPHCAFHSGLPISYIDEQLYRHPPTMLLGTIDKFAMLAWRDEARAFFGTGRDVVPPSLIIQDELHLISGPLGTLAGIYEAAIDTAISSLGRGAKYICATATIRRADDQILKLYGRQAALFPPPGLDAADSFFSRAQKQVAGRLYVGAMGQGHTPTFSNVIASTALLAAGGVMRKKIGDLTDTWWTLVAYHNSKRELGKTLSLARDDIPARLRALGEPRSVSGAGVKELSANLRDSEIPEALHQLATGLPDKATLDFVACTNMLSVGVDVQRLGLMLVNGQPKTVSEYIQASSRVGRDAKRPPGIVFALFSPTKPRDRSHYEFFGAFHKGYYRHVEPTSVTPFAPPAQDRGLHGAFLVLVRMVSSLHANAHASRIDRQSDEVRRLADAFLARIAAAEDGDIAESREHLDRFIGEWIDLARAKGTNLRFQSGGRQHAQLIKPFRESGEGWETLQSLRHVDTPLKLFVPTVQTGGPA</sequence>
<gene>
    <name evidence="3" type="ORF">WKW79_29025</name>
</gene>
<evidence type="ECO:0000313" key="3">
    <source>
        <dbReference type="EMBL" id="MEJ8858648.1"/>
    </source>
</evidence>
<keyword evidence="3" id="KW-0378">Hydrolase</keyword>
<reference evidence="3 4" key="1">
    <citation type="submission" date="2024-03" db="EMBL/GenBank/DDBJ databases">
        <title>Novel species of the genus Variovorax.</title>
        <authorList>
            <person name="Liu Q."/>
            <person name="Xin Y.-H."/>
        </authorList>
    </citation>
    <scope>NUCLEOTIDE SEQUENCE [LARGE SCALE GENOMIC DNA]</scope>
    <source>
        <strain evidence="3 4">KACC 18901</strain>
    </source>
</reference>
<dbReference type="InterPro" id="IPR001650">
    <property type="entry name" value="Helicase_C-like"/>
</dbReference>
<evidence type="ECO:0000256" key="1">
    <source>
        <dbReference type="SAM" id="MobiDB-lite"/>
    </source>
</evidence>
<feature type="compositionally biased region" description="Acidic residues" evidence="1">
    <location>
        <begin position="57"/>
        <end position="72"/>
    </location>
</feature>
<proteinExistence type="predicted"/>
<feature type="region of interest" description="Disordered" evidence="1">
    <location>
        <begin position="24"/>
        <end position="72"/>
    </location>
</feature>
<dbReference type="SMART" id="SM00490">
    <property type="entry name" value="HELICc"/>
    <property type="match status" value="1"/>
</dbReference>
<dbReference type="Pfam" id="PF00271">
    <property type="entry name" value="Helicase_C"/>
    <property type="match status" value="1"/>
</dbReference>
<dbReference type="InterPro" id="IPR027417">
    <property type="entry name" value="P-loop_NTPase"/>
</dbReference>
<protein>
    <submittedName>
        <fullName evidence="3">Helicase-related protein</fullName>
    </submittedName>
</protein>
<keyword evidence="3" id="KW-0067">ATP-binding</keyword>
<dbReference type="Gene3D" id="3.40.50.300">
    <property type="entry name" value="P-loop containing nucleotide triphosphate hydrolases"/>
    <property type="match status" value="1"/>
</dbReference>
<organism evidence="3 4">
    <name type="scientific">Variovorax robiniae</name>
    <dbReference type="NCBI Taxonomy" id="1836199"/>
    <lineage>
        <taxon>Bacteria</taxon>
        <taxon>Pseudomonadati</taxon>
        <taxon>Pseudomonadota</taxon>
        <taxon>Betaproteobacteria</taxon>
        <taxon>Burkholderiales</taxon>
        <taxon>Comamonadaceae</taxon>
        <taxon>Variovorax</taxon>
    </lineage>
</organism>
<feature type="domain" description="Helicase C-terminal" evidence="2">
    <location>
        <begin position="765"/>
        <end position="935"/>
    </location>
</feature>
<dbReference type="PROSITE" id="PS51194">
    <property type="entry name" value="HELICASE_CTER"/>
    <property type="match status" value="1"/>
</dbReference>
<dbReference type="RefSeq" id="WP_340338708.1">
    <property type="nucleotide sequence ID" value="NZ_JBBKZS010000018.1"/>
</dbReference>
<evidence type="ECO:0000259" key="2">
    <source>
        <dbReference type="PROSITE" id="PS51194"/>
    </source>
</evidence>
<dbReference type="EMBL" id="JBBKZS010000018">
    <property type="protein sequence ID" value="MEJ8858648.1"/>
    <property type="molecule type" value="Genomic_DNA"/>
</dbReference>
<keyword evidence="4" id="KW-1185">Reference proteome</keyword>
<accession>A0ABU8XFK1</accession>
<dbReference type="Proteomes" id="UP001367030">
    <property type="component" value="Unassembled WGS sequence"/>
</dbReference>